<organism evidence="2 3">
    <name type="scientific">Choiromyces venosus 120613-1</name>
    <dbReference type="NCBI Taxonomy" id="1336337"/>
    <lineage>
        <taxon>Eukaryota</taxon>
        <taxon>Fungi</taxon>
        <taxon>Dikarya</taxon>
        <taxon>Ascomycota</taxon>
        <taxon>Pezizomycotina</taxon>
        <taxon>Pezizomycetes</taxon>
        <taxon>Pezizales</taxon>
        <taxon>Tuberaceae</taxon>
        <taxon>Choiromyces</taxon>
    </lineage>
</organism>
<keyword evidence="3" id="KW-1185">Reference proteome</keyword>
<dbReference type="Proteomes" id="UP000276215">
    <property type="component" value="Unassembled WGS sequence"/>
</dbReference>
<sequence>MPYTIVVESTDAVPEDQIALMSETLNVLGADPAVQSARWYQHTSTTYGCMMGTSKNGQHLAVMTDKLPSSLPPPYSPHRDSFQPVKSVTATTSPSASNPTTRHQDLVSGPPPISRADGGRTRPVTFLGPWSFPKGEGGKCRRWKELRKEFRNDRPSGPGLGTRIRSELETRGHSGQLERAKPFDGTRKDRLLPDTKVGLQGGWQQRVEGDIIFLTRV</sequence>
<feature type="compositionally biased region" description="Low complexity" evidence="1">
    <location>
        <begin position="87"/>
        <end position="101"/>
    </location>
</feature>
<protein>
    <submittedName>
        <fullName evidence="2">Uncharacterized protein</fullName>
    </submittedName>
</protein>
<dbReference type="EMBL" id="ML120435">
    <property type="protein sequence ID" value="RPA94636.1"/>
    <property type="molecule type" value="Genomic_DNA"/>
</dbReference>
<evidence type="ECO:0000313" key="3">
    <source>
        <dbReference type="Proteomes" id="UP000276215"/>
    </source>
</evidence>
<reference evidence="2 3" key="1">
    <citation type="journal article" date="2018" name="Nat. Ecol. Evol.">
        <title>Pezizomycetes genomes reveal the molecular basis of ectomycorrhizal truffle lifestyle.</title>
        <authorList>
            <person name="Murat C."/>
            <person name="Payen T."/>
            <person name="Noel B."/>
            <person name="Kuo A."/>
            <person name="Morin E."/>
            <person name="Chen J."/>
            <person name="Kohler A."/>
            <person name="Krizsan K."/>
            <person name="Balestrini R."/>
            <person name="Da Silva C."/>
            <person name="Montanini B."/>
            <person name="Hainaut M."/>
            <person name="Levati E."/>
            <person name="Barry K.W."/>
            <person name="Belfiori B."/>
            <person name="Cichocki N."/>
            <person name="Clum A."/>
            <person name="Dockter R.B."/>
            <person name="Fauchery L."/>
            <person name="Guy J."/>
            <person name="Iotti M."/>
            <person name="Le Tacon F."/>
            <person name="Lindquist E.A."/>
            <person name="Lipzen A."/>
            <person name="Malagnac F."/>
            <person name="Mello A."/>
            <person name="Molinier V."/>
            <person name="Miyauchi S."/>
            <person name="Poulain J."/>
            <person name="Riccioni C."/>
            <person name="Rubini A."/>
            <person name="Sitrit Y."/>
            <person name="Splivallo R."/>
            <person name="Traeger S."/>
            <person name="Wang M."/>
            <person name="Zifcakova L."/>
            <person name="Wipf D."/>
            <person name="Zambonelli A."/>
            <person name="Paolocci F."/>
            <person name="Nowrousian M."/>
            <person name="Ottonello S."/>
            <person name="Baldrian P."/>
            <person name="Spatafora J.W."/>
            <person name="Henrissat B."/>
            <person name="Nagy L.G."/>
            <person name="Aury J.M."/>
            <person name="Wincker P."/>
            <person name="Grigoriev I.V."/>
            <person name="Bonfante P."/>
            <person name="Martin F.M."/>
        </authorList>
    </citation>
    <scope>NUCLEOTIDE SEQUENCE [LARGE SCALE GENOMIC DNA]</scope>
    <source>
        <strain evidence="2 3">120613-1</strain>
    </source>
</reference>
<accession>A0A3N4J8U2</accession>
<gene>
    <name evidence="2" type="ORF">L873DRAFT_1814213</name>
</gene>
<evidence type="ECO:0000256" key="1">
    <source>
        <dbReference type="SAM" id="MobiDB-lite"/>
    </source>
</evidence>
<name>A0A3N4J8U2_9PEZI</name>
<evidence type="ECO:0000313" key="2">
    <source>
        <dbReference type="EMBL" id="RPA94636.1"/>
    </source>
</evidence>
<feature type="region of interest" description="Disordered" evidence="1">
    <location>
        <begin position="66"/>
        <end position="130"/>
    </location>
</feature>
<dbReference type="AlphaFoldDB" id="A0A3N4J8U2"/>
<proteinExistence type="predicted"/>